<dbReference type="EMBL" id="BGPR01000059">
    <property type="protein sequence ID" value="GBL88439.1"/>
    <property type="molecule type" value="Genomic_DNA"/>
</dbReference>
<proteinExistence type="predicted"/>
<sequence length="105" mass="12004">MNNRLNERGFPPNLNVLLGRGGNVVRFRLRGGGFQVLNLIPLNISQSMWTFCTLNHKMGSNVLPLVSYESLERRCQLRCRLHHLAVAQNDEILPKIALVLLTNRR</sequence>
<organism evidence="1 2">
    <name type="scientific">Araneus ventricosus</name>
    <name type="common">Orbweaver spider</name>
    <name type="synonym">Epeira ventricosa</name>
    <dbReference type="NCBI Taxonomy" id="182803"/>
    <lineage>
        <taxon>Eukaryota</taxon>
        <taxon>Metazoa</taxon>
        <taxon>Ecdysozoa</taxon>
        <taxon>Arthropoda</taxon>
        <taxon>Chelicerata</taxon>
        <taxon>Arachnida</taxon>
        <taxon>Araneae</taxon>
        <taxon>Araneomorphae</taxon>
        <taxon>Entelegynae</taxon>
        <taxon>Araneoidea</taxon>
        <taxon>Araneidae</taxon>
        <taxon>Araneus</taxon>
    </lineage>
</organism>
<evidence type="ECO:0000313" key="2">
    <source>
        <dbReference type="Proteomes" id="UP000499080"/>
    </source>
</evidence>
<accession>A0A4Y2BAI5</accession>
<reference evidence="1 2" key="1">
    <citation type="journal article" date="2019" name="Sci. Rep.">
        <title>Orb-weaving spider Araneus ventricosus genome elucidates the spidroin gene catalogue.</title>
        <authorList>
            <person name="Kono N."/>
            <person name="Nakamura H."/>
            <person name="Ohtoshi R."/>
            <person name="Moran D.A.P."/>
            <person name="Shinohara A."/>
            <person name="Yoshida Y."/>
            <person name="Fujiwara M."/>
            <person name="Mori M."/>
            <person name="Tomita M."/>
            <person name="Arakawa K."/>
        </authorList>
    </citation>
    <scope>NUCLEOTIDE SEQUENCE [LARGE SCALE GENOMIC DNA]</scope>
</reference>
<comment type="caution">
    <text evidence="1">The sequence shown here is derived from an EMBL/GenBank/DDBJ whole genome shotgun (WGS) entry which is preliminary data.</text>
</comment>
<dbReference type="AlphaFoldDB" id="A0A4Y2BAI5"/>
<protein>
    <submittedName>
        <fullName evidence="1">Uncharacterized protein</fullName>
    </submittedName>
</protein>
<keyword evidence="2" id="KW-1185">Reference proteome</keyword>
<evidence type="ECO:0000313" key="1">
    <source>
        <dbReference type="EMBL" id="GBL88439.1"/>
    </source>
</evidence>
<name>A0A4Y2BAI5_ARAVE</name>
<gene>
    <name evidence="1" type="ORF">AVEN_103077_1</name>
</gene>
<dbReference type="Proteomes" id="UP000499080">
    <property type="component" value="Unassembled WGS sequence"/>
</dbReference>